<reference evidence="1" key="2">
    <citation type="journal article" date="2015" name="Data Brief">
        <title>Shoot transcriptome of the giant reed, Arundo donax.</title>
        <authorList>
            <person name="Barrero R.A."/>
            <person name="Guerrero F.D."/>
            <person name="Moolhuijzen P."/>
            <person name="Goolsby J.A."/>
            <person name="Tidwell J."/>
            <person name="Bellgard S.E."/>
            <person name="Bellgard M.I."/>
        </authorList>
    </citation>
    <scope>NUCLEOTIDE SEQUENCE</scope>
    <source>
        <tissue evidence="1">Shoot tissue taken approximately 20 cm above the soil surface</tissue>
    </source>
</reference>
<organism evidence="1">
    <name type="scientific">Arundo donax</name>
    <name type="common">Giant reed</name>
    <name type="synonym">Donax arundinaceus</name>
    <dbReference type="NCBI Taxonomy" id="35708"/>
    <lineage>
        <taxon>Eukaryota</taxon>
        <taxon>Viridiplantae</taxon>
        <taxon>Streptophyta</taxon>
        <taxon>Embryophyta</taxon>
        <taxon>Tracheophyta</taxon>
        <taxon>Spermatophyta</taxon>
        <taxon>Magnoliopsida</taxon>
        <taxon>Liliopsida</taxon>
        <taxon>Poales</taxon>
        <taxon>Poaceae</taxon>
        <taxon>PACMAD clade</taxon>
        <taxon>Arundinoideae</taxon>
        <taxon>Arundineae</taxon>
        <taxon>Arundo</taxon>
    </lineage>
</organism>
<evidence type="ECO:0000313" key="1">
    <source>
        <dbReference type="EMBL" id="JAE30962.1"/>
    </source>
</evidence>
<dbReference type="EMBL" id="GBRH01166934">
    <property type="protein sequence ID" value="JAE30962.1"/>
    <property type="molecule type" value="Transcribed_RNA"/>
</dbReference>
<dbReference type="PANTHER" id="PTHR10774">
    <property type="entry name" value="EXTENDED SYNAPTOTAGMIN-RELATED"/>
    <property type="match status" value="1"/>
</dbReference>
<dbReference type="PANTHER" id="PTHR10774:SF217">
    <property type="entry name" value="OS06G0685300 PROTEIN"/>
    <property type="match status" value="1"/>
</dbReference>
<dbReference type="GO" id="GO:0008289">
    <property type="term" value="F:lipid binding"/>
    <property type="evidence" value="ECO:0007669"/>
    <property type="project" value="InterPro"/>
</dbReference>
<dbReference type="Gene3D" id="2.60.40.150">
    <property type="entry name" value="C2 domain"/>
    <property type="match status" value="1"/>
</dbReference>
<reference evidence="1" key="1">
    <citation type="submission" date="2014-09" db="EMBL/GenBank/DDBJ databases">
        <authorList>
            <person name="Magalhaes I.L.F."/>
            <person name="Oliveira U."/>
            <person name="Santos F.R."/>
            <person name="Vidigal T.H.D.A."/>
            <person name="Brescovit A.D."/>
            <person name="Santos A.J."/>
        </authorList>
    </citation>
    <scope>NUCLEOTIDE SEQUENCE</scope>
    <source>
        <tissue evidence="1">Shoot tissue taken approximately 20 cm above the soil surface</tissue>
    </source>
</reference>
<dbReference type="GO" id="GO:0005783">
    <property type="term" value="C:endoplasmic reticulum"/>
    <property type="evidence" value="ECO:0007669"/>
    <property type="project" value="TreeGrafter"/>
</dbReference>
<name>A0A0A9H2G7_ARUDO</name>
<protein>
    <submittedName>
        <fullName evidence="1">Uncharacterized protein</fullName>
    </submittedName>
</protein>
<proteinExistence type="predicted"/>
<sequence length="69" mass="8014">MVDEPPVDDKIHVEVKSKRRRLPFRSIESLGHVDINLVDVVNNGRINEKYHLINSRNGTIHVEIKWSTV</sequence>
<dbReference type="InterPro" id="IPR035892">
    <property type="entry name" value="C2_domain_sf"/>
</dbReference>
<accession>A0A0A9H2G7</accession>
<dbReference type="AlphaFoldDB" id="A0A0A9H2G7"/>
<dbReference type="InterPro" id="IPR045050">
    <property type="entry name" value="Synaptotagmin_plant"/>
</dbReference>